<organism evidence="2">
    <name type="scientific">Schistocephalus solidus</name>
    <name type="common">Tapeworm</name>
    <dbReference type="NCBI Taxonomy" id="70667"/>
    <lineage>
        <taxon>Eukaryota</taxon>
        <taxon>Metazoa</taxon>
        <taxon>Spiralia</taxon>
        <taxon>Lophotrochozoa</taxon>
        <taxon>Platyhelminthes</taxon>
        <taxon>Cestoda</taxon>
        <taxon>Eucestoda</taxon>
        <taxon>Diphyllobothriidea</taxon>
        <taxon>Diphyllobothriidae</taxon>
        <taxon>Schistocephalus</taxon>
    </lineage>
</organism>
<dbReference type="AlphaFoldDB" id="A0A183SCJ2"/>
<sequence length="141" mass="16007">LLPESQCGFRRHRGTTDTARAGPAPGKPMWLPPTPRNNRYDLPATREVPGDANSPLHYLRGSKRSPKAGTAPGKPMWLPPTPRNNRYDLCRPLPESQCGFRRHRGTTDMIFAARRCGFRRHRGTTDMIFAARQLQEKSQEM</sequence>
<reference evidence="2" key="1">
    <citation type="submission" date="2016-06" db="UniProtKB">
        <authorList>
            <consortium name="WormBaseParasite"/>
        </authorList>
    </citation>
    <scope>IDENTIFICATION</scope>
</reference>
<protein>
    <submittedName>
        <fullName evidence="2">RBPJ-interacting and tubulin-associated protein</fullName>
    </submittedName>
</protein>
<name>A0A183SCJ2_SCHSO</name>
<accession>A0A183SCJ2</accession>
<evidence type="ECO:0000313" key="2">
    <source>
        <dbReference type="WBParaSite" id="SSLN_0000200801-mRNA-1"/>
    </source>
</evidence>
<evidence type="ECO:0000256" key="1">
    <source>
        <dbReference type="SAM" id="MobiDB-lite"/>
    </source>
</evidence>
<dbReference type="WBParaSite" id="SSLN_0000200801-mRNA-1">
    <property type="protein sequence ID" value="SSLN_0000200801-mRNA-1"/>
    <property type="gene ID" value="SSLN_0000200801"/>
</dbReference>
<feature type="region of interest" description="Disordered" evidence="1">
    <location>
        <begin position="1"/>
        <end position="82"/>
    </location>
</feature>
<proteinExistence type="predicted"/>